<dbReference type="PANTHER" id="PTHR48027">
    <property type="entry name" value="HETEROGENEOUS NUCLEAR RIBONUCLEOPROTEIN 87F-RELATED"/>
    <property type="match status" value="1"/>
</dbReference>
<evidence type="ECO:0000256" key="1">
    <source>
        <dbReference type="ARBA" id="ARBA00022884"/>
    </source>
</evidence>
<dbReference type="EMBL" id="LBZW01000001">
    <property type="protein sequence ID" value="KKR79865.1"/>
    <property type="molecule type" value="Genomic_DNA"/>
</dbReference>
<protein>
    <submittedName>
        <fullName evidence="4">RNP-1 like protein RNA-binding protein</fullName>
    </submittedName>
</protein>
<dbReference type="GO" id="GO:0003723">
    <property type="term" value="F:RNA binding"/>
    <property type="evidence" value="ECO:0007669"/>
    <property type="project" value="UniProtKB-KW"/>
</dbReference>
<dbReference type="Gene3D" id="3.30.70.330">
    <property type="match status" value="1"/>
</dbReference>
<gene>
    <name evidence="4" type="ORF">UU24_C0001G0024</name>
</gene>
<dbReference type="Pfam" id="PF00076">
    <property type="entry name" value="RRM_1"/>
    <property type="match status" value="1"/>
</dbReference>
<feature type="region of interest" description="Disordered" evidence="2">
    <location>
        <begin position="72"/>
        <end position="118"/>
    </location>
</feature>
<dbReference type="Proteomes" id="UP000034749">
    <property type="component" value="Unassembled WGS sequence"/>
</dbReference>
<sequence length="118" mass="12375">MATKLYVGGLPYSTQEDALRELFAQAGSVTSAVIIMDKMSGRSKGFGFVEMANDADAQKAISMFNDQEFEGRKLTVNEARPMEARPPRTGGNGGGYGGGNSHGGGGYGGGRSGGRREY</sequence>
<reference evidence="4 5" key="1">
    <citation type="journal article" date="2015" name="Nature">
        <title>rRNA introns, odd ribosomes, and small enigmatic genomes across a large radiation of phyla.</title>
        <authorList>
            <person name="Brown C.T."/>
            <person name="Hug L.A."/>
            <person name="Thomas B.C."/>
            <person name="Sharon I."/>
            <person name="Castelle C.J."/>
            <person name="Singh A."/>
            <person name="Wilkins M.J."/>
            <person name="Williams K.H."/>
            <person name="Banfield J.F."/>
        </authorList>
    </citation>
    <scope>NUCLEOTIDE SEQUENCE [LARGE SCALE GENOMIC DNA]</scope>
</reference>
<dbReference type="InterPro" id="IPR052462">
    <property type="entry name" value="SLIRP/GR-RBP-like"/>
</dbReference>
<feature type="compositionally biased region" description="Basic and acidic residues" evidence="2">
    <location>
        <begin position="72"/>
        <end position="86"/>
    </location>
</feature>
<comment type="caution">
    <text evidence="4">The sequence shown here is derived from an EMBL/GenBank/DDBJ whole genome shotgun (WGS) entry which is preliminary data.</text>
</comment>
<organism evidence="4 5">
    <name type="scientific">Candidatus Nomurabacteria bacterium GW2011_GWA2_40_9</name>
    <dbReference type="NCBI Taxonomy" id="1618734"/>
    <lineage>
        <taxon>Bacteria</taxon>
        <taxon>Candidatus Nomuraibacteriota</taxon>
    </lineage>
</organism>
<accession>A0A0G0W6K8</accession>
<feature type="domain" description="RRM" evidence="3">
    <location>
        <begin position="3"/>
        <end position="81"/>
    </location>
</feature>
<dbReference type="InterPro" id="IPR035979">
    <property type="entry name" value="RBD_domain_sf"/>
</dbReference>
<dbReference type="SMART" id="SM00360">
    <property type="entry name" value="RRM"/>
    <property type="match status" value="1"/>
</dbReference>
<name>A0A0G0W6K8_9BACT</name>
<evidence type="ECO:0000259" key="3">
    <source>
        <dbReference type="PROSITE" id="PS50102"/>
    </source>
</evidence>
<dbReference type="CDD" id="cd21608">
    <property type="entry name" value="RRM2_NsCP33_like"/>
    <property type="match status" value="1"/>
</dbReference>
<dbReference type="InterPro" id="IPR048289">
    <property type="entry name" value="RRM2_NsCP33-like"/>
</dbReference>
<dbReference type="InterPro" id="IPR000504">
    <property type="entry name" value="RRM_dom"/>
</dbReference>
<evidence type="ECO:0000313" key="4">
    <source>
        <dbReference type="EMBL" id="KKR79865.1"/>
    </source>
</evidence>
<dbReference type="PATRIC" id="fig|1618734.3.peg.26"/>
<proteinExistence type="predicted"/>
<feature type="compositionally biased region" description="Gly residues" evidence="2">
    <location>
        <begin position="90"/>
        <end position="112"/>
    </location>
</feature>
<dbReference type="AlphaFoldDB" id="A0A0G0W6K8"/>
<keyword evidence="1" id="KW-0694">RNA-binding</keyword>
<evidence type="ECO:0000256" key="2">
    <source>
        <dbReference type="SAM" id="MobiDB-lite"/>
    </source>
</evidence>
<evidence type="ECO:0000313" key="5">
    <source>
        <dbReference type="Proteomes" id="UP000034749"/>
    </source>
</evidence>
<dbReference type="SUPFAM" id="SSF54928">
    <property type="entry name" value="RNA-binding domain, RBD"/>
    <property type="match status" value="1"/>
</dbReference>
<dbReference type="PROSITE" id="PS50102">
    <property type="entry name" value="RRM"/>
    <property type="match status" value="1"/>
</dbReference>
<dbReference type="InterPro" id="IPR012677">
    <property type="entry name" value="Nucleotide-bd_a/b_plait_sf"/>
</dbReference>